<accession>A0A318ZX85</accession>
<reference evidence="3 4" key="1">
    <citation type="submission" date="2016-12" db="EMBL/GenBank/DDBJ databases">
        <title>The genomes of Aspergillus section Nigri reveals drivers in fungal speciation.</title>
        <authorList>
            <consortium name="DOE Joint Genome Institute"/>
            <person name="Vesth T.C."/>
            <person name="Nybo J."/>
            <person name="Theobald S."/>
            <person name="Brandl J."/>
            <person name="Frisvad J.C."/>
            <person name="Nielsen K.F."/>
            <person name="Lyhne E.K."/>
            <person name="Kogle M.E."/>
            <person name="Kuo A."/>
            <person name="Riley R."/>
            <person name="Clum A."/>
            <person name="Nolan M."/>
            <person name="Lipzen A."/>
            <person name="Salamov A."/>
            <person name="Henrissat B."/>
            <person name="Wiebenga A."/>
            <person name="De Vries R.P."/>
            <person name="Grigoriev I.V."/>
            <person name="Mortensen U.H."/>
            <person name="Andersen M.R."/>
            <person name="Baker S.E."/>
        </authorList>
    </citation>
    <scope>NUCLEOTIDE SEQUENCE [LARGE SCALE GENOMIC DNA]</scope>
    <source>
        <strain evidence="3 4">JOP 1030-1</strain>
    </source>
</reference>
<sequence>MPSPAAPTPLCGWEEAIERLRNSEPKIYQQLHEMLSLTSPLNQSVSSTSPLITDDVCDDSDDSDDSNLPDRIAQLIQSSMTRLQKKDHSQTKSRKALERILRAVRLFQEVGTAAASVDPIHVGIPWAGVNLVLGTVLSDTEQNAAALQGLAEIAPLITRYAKVELCYWTENQRKKDTADKFEQDFRALLVELYVKILVYEMSIVAHCRRGRLGGIFR</sequence>
<dbReference type="EMBL" id="KZ821220">
    <property type="protein sequence ID" value="PYH48700.1"/>
    <property type="molecule type" value="Genomic_DNA"/>
</dbReference>
<dbReference type="InterPro" id="IPR031359">
    <property type="entry name" value="NACHT_N"/>
</dbReference>
<feature type="compositionally biased region" description="Polar residues" evidence="1">
    <location>
        <begin position="39"/>
        <end position="51"/>
    </location>
</feature>
<dbReference type="Proteomes" id="UP000248349">
    <property type="component" value="Unassembled WGS sequence"/>
</dbReference>
<dbReference type="OrthoDB" id="4497594at2759"/>
<evidence type="ECO:0000256" key="1">
    <source>
        <dbReference type="SAM" id="MobiDB-lite"/>
    </source>
</evidence>
<organism evidence="3 4">
    <name type="scientific">Aspergillus saccharolyticus JOP 1030-1</name>
    <dbReference type="NCBI Taxonomy" id="1450539"/>
    <lineage>
        <taxon>Eukaryota</taxon>
        <taxon>Fungi</taxon>
        <taxon>Dikarya</taxon>
        <taxon>Ascomycota</taxon>
        <taxon>Pezizomycotina</taxon>
        <taxon>Eurotiomycetes</taxon>
        <taxon>Eurotiomycetidae</taxon>
        <taxon>Eurotiales</taxon>
        <taxon>Aspergillaceae</taxon>
        <taxon>Aspergillus</taxon>
        <taxon>Aspergillus subgen. Circumdati</taxon>
    </lineage>
</organism>
<evidence type="ECO:0000313" key="4">
    <source>
        <dbReference type="Proteomes" id="UP000248349"/>
    </source>
</evidence>
<feature type="domain" description="NWD NACHT-NTPase N-terminal" evidence="2">
    <location>
        <begin position="13"/>
        <end position="212"/>
    </location>
</feature>
<feature type="region of interest" description="Disordered" evidence="1">
    <location>
        <begin position="39"/>
        <end position="67"/>
    </location>
</feature>
<dbReference type="Pfam" id="PF17100">
    <property type="entry name" value="NACHT_N"/>
    <property type="match status" value="1"/>
</dbReference>
<name>A0A318ZX85_9EURO</name>
<gene>
    <name evidence="3" type="ORF">BP01DRAFT_110544</name>
</gene>
<dbReference type="AlphaFoldDB" id="A0A318ZX85"/>
<dbReference type="GeneID" id="37071542"/>
<feature type="compositionally biased region" description="Acidic residues" evidence="1">
    <location>
        <begin position="55"/>
        <end position="67"/>
    </location>
</feature>
<keyword evidence="4" id="KW-1185">Reference proteome</keyword>
<proteinExistence type="predicted"/>
<evidence type="ECO:0000259" key="2">
    <source>
        <dbReference type="Pfam" id="PF17100"/>
    </source>
</evidence>
<dbReference type="RefSeq" id="XP_025434682.1">
    <property type="nucleotide sequence ID" value="XM_025570314.1"/>
</dbReference>
<evidence type="ECO:0000313" key="3">
    <source>
        <dbReference type="EMBL" id="PYH48700.1"/>
    </source>
</evidence>
<protein>
    <recommendedName>
        <fullName evidence="2">NWD NACHT-NTPase N-terminal domain-containing protein</fullName>
    </recommendedName>
</protein>